<dbReference type="SUPFAM" id="SSF52540">
    <property type="entry name" value="P-loop containing nucleoside triphosphate hydrolases"/>
    <property type="match status" value="1"/>
</dbReference>
<dbReference type="InParanoid" id="D2VSG5"/>
<dbReference type="InterPro" id="IPR001806">
    <property type="entry name" value="Small_GTPase"/>
</dbReference>
<keyword evidence="2" id="KW-1185">Reference proteome</keyword>
<dbReference type="GO" id="GO:0003924">
    <property type="term" value="F:GTPase activity"/>
    <property type="evidence" value="ECO:0007669"/>
    <property type="project" value="InterPro"/>
</dbReference>
<dbReference type="EMBL" id="GG738894">
    <property type="protein sequence ID" value="EFC40188.1"/>
    <property type="molecule type" value="Genomic_DNA"/>
</dbReference>
<dbReference type="STRING" id="5762.D2VSG5"/>
<name>D2VSG5_NAEGR</name>
<dbReference type="GeneID" id="8855847"/>
<protein>
    <submittedName>
        <fullName evidence="1">Predicted protein</fullName>
    </submittedName>
</protein>
<proteinExistence type="predicted"/>
<dbReference type="Gene3D" id="3.40.50.300">
    <property type="entry name" value="P-loop containing nucleotide triphosphate hydrolases"/>
    <property type="match status" value="1"/>
</dbReference>
<evidence type="ECO:0000313" key="2">
    <source>
        <dbReference type="Proteomes" id="UP000006671"/>
    </source>
</evidence>
<dbReference type="GO" id="GO:0005525">
    <property type="term" value="F:GTP binding"/>
    <property type="evidence" value="ECO:0007669"/>
    <property type="project" value="InterPro"/>
</dbReference>
<dbReference type="KEGG" id="ngr:NAEGRDRAFT_71933"/>
<dbReference type="VEuPathDB" id="AmoebaDB:NAEGRDRAFT_71933"/>
<dbReference type="RefSeq" id="XP_002672932.1">
    <property type="nucleotide sequence ID" value="XM_002672886.1"/>
</dbReference>
<dbReference type="Proteomes" id="UP000006671">
    <property type="component" value="Unassembled WGS sequence"/>
</dbReference>
<dbReference type="Pfam" id="PF00071">
    <property type="entry name" value="Ras"/>
    <property type="match status" value="1"/>
</dbReference>
<dbReference type="PRINTS" id="PR00449">
    <property type="entry name" value="RASTRNSFRMNG"/>
</dbReference>
<dbReference type="InterPro" id="IPR027417">
    <property type="entry name" value="P-loop_NTPase"/>
</dbReference>
<evidence type="ECO:0000313" key="1">
    <source>
        <dbReference type="EMBL" id="EFC40188.1"/>
    </source>
</evidence>
<organism evidence="2">
    <name type="scientific">Naegleria gruberi</name>
    <name type="common">Amoeba</name>
    <dbReference type="NCBI Taxonomy" id="5762"/>
    <lineage>
        <taxon>Eukaryota</taxon>
        <taxon>Discoba</taxon>
        <taxon>Heterolobosea</taxon>
        <taxon>Tetramitia</taxon>
        <taxon>Eutetramitia</taxon>
        <taxon>Vahlkampfiidae</taxon>
        <taxon>Naegleria</taxon>
    </lineage>
</organism>
<accession>D2VSG5</accession>
<reference evidence="1 2" key="1">
    <citation type="journal article" date="2010" name="Cell">
        <title>The genome of Naegleria gruberi illuminates early eukaryotic versatility.</title>
        <authorList>
            <person name="Fritz-Laylin L.K."/>
            <person name="Prochnik S.E."/>
            <person name="Ginger M.L."/>
            <person name="Dacks J.B."/>
            <person name="Carpenter M.L."/>
            <person name="Field M.C."/>
            <person name="Kuo A."/>
            <person name="Paredez A."/>
            <person name="Chapman J."/>
            <person name="Pham J."/>
            <person name="Shu S."/>
            <person name="Neupane R."/>
            <person name="Cipriano M."/>
            <person name="Mancuso J."/>
            <person name="Tu H."/>
            <person name="Salamov A."/>
            <person name="Lindquist E."/>
            <person name="Shapiro H."/>
            <person name="Lucas S."/>
            <person name="Grigoriev I.V."/>
            <person name="Cande W.Z."/>
            <person name="Fulton C."/>
            <person name="Rokhsar D.S."/>
            <person name="Dawson S.C."/>
        </authorList>
    </citation>
    <scope>NUCLEOTIDE SEQUENCE [LARGE SCALE GENOMIC DNA]</scope>
    <source>
        <strain evidence="1 2">NEG-M</strain>
    </source>
</reference>
<dbReference type="AlphaFoldDB" id="D2VSG5"/>
<gene>
    <name evidence="1" type="ORF">NAEGRDRAFT_71933</name>
</gene>
<sequence length="328" mass="38565">MAQDLAWLEIIQFLEPIDVLTSLLTVNRNIHNLIRNSCIVISDDICKFCNGEKSDLNISIYQNAENSNSDHVKLIGNAKYFIRLHLLKLAFKLGNHDPERNTEEISQILNPNELELLNFYRLFFPNFEIAHKDQTINYMILGDSGIGKSTLGTFIQHGKFRENVGIGPYYFSKICTIPNEENRCKHQIWETNGVERFYSKSEMIEDKWHQEYDVKCLFAFSMDHESTFNKLDEWFLAGLQSNNTDTGIVLGLHSEKNYSHYERKPVCLKDAVQKAYEYRRSVFVEIDCKNFKHIYVPVWFIQLQFTFNSFFEKDANEEEIKNWYCSLL</sequence>